<keyword evidence="3" id="KW-0479">Metal-binding</keyword>
<dbReference type="GO" id="GO:0020037">
    <property type="term" value="F:heme binding"/>
    <property type="evidence" value="ECO:0007669"/>
    <property type="project" value="InterPro"/>
</dbReference>
<dbReference type="SUPFAM" id="SSF48264">
    <property type="entry name" value="Cytochrome P450"/>
    <property type="match status" value="1"/>
</dbReference>
<comment type="cofactor">
    <cofactor evidence="1">
        <name>heme</name>
        <dbReference type="ChEBI" id="CHEBI:30413"/>
    </cofactor>
</comment>
<sequence>MSSIPLSSLSALLSFLPSLSSFSVPTSPRFFTSLHPPPAMPLPLVHDTMNLIMDNPFLCLVIGLLLVSLLRWSSTPALKDVPTVKYHALLPDFLNRIFYYPNAIRMISEGYYKYKDRIFRMLTGDGEVYILPMKYQKDLRHLPPSMVSSLHAQYENALGDYTHILLNTDLVSLTIRKRLTPNLSRVVPRMIDELVGVFNDILPESEGSILTGGPYSTDWVKINANTLFNRLIAVSASRLMVGDALRQNKEWLNAVITYAHSLGITLVLLRPVPKYLRPLVAPFLPPIWHMNKSVRLARRLFVPIIDERRRAAQENPAYTKPDDFLQWMLDLSEEMNECIPASDISTHMLLLVGLAVTHTSTMALCHAMFDLITKPEYLKPLQEEIQRTLPDGWRKGTQAAFADQARLDSFLRESQRLGPPGDLSFHRIVMQPLTLHDGVVLPKGIHICFPAGAISTDPRYVSNPLAFDGFRWCKNPVDRYAMFPELVKSSLVEKEPEKNEDTTSNPSASWVTVTETNMGFGYGRQTCPGRFFASNTTKIILSRLILDYDFKLAGDKVGERPANVFIGEHILPNLDAEILFRKKSLGF</sequence>
<dbReference type="OrthoDB" id="2159786at2759"/>
<reference evidence="7" key="1">
    <citation type="submission" date="2021-07" db="EMBL/GenBank/DDBJ databases">
        <authorList>
            <person name="Branca A.L. A."/>
        </authorList>
    </citation>
    <scope>NUCLEOTIDE SEQUENCE</scope>
</reference>
<protein>
    <submittedName>
        <fullName evidence="7">Uncharacterized protein</fullName>
    </submittedName>
</protein>
<evidence type="ECO:0000256" key="1">
    <source>
        <dbReference type="ARBA" id="ARBA00001971"/>
    </source>
</evidence>
<dbReference type="GO" id="GO:0043386">
    <property type="term" value="P:mycotoxin biosynthetic process"/>
    <property type="evidence" value="ECO:0007669"/>
    <property type="project" value="UniProtKB-ARBA"/>
</dbReference>
<dbReference type="EMBL" id="CAJVPD010000099">
    <property type="protein sequence ID" value="CAG8317398.1"/>
    <property type="molecule type" value="Genomic_DNA"/>
</dbReference>
<keyword evidence="5" id="KW-0408">Iron</keyword>
<dbReference type="PANTHER" id="PTHR46206:SF7">
    <property type="entry name" value="P450, PUTATIVE (EUROFUNG)-RELATED"/>
    <property type="match status" value="1"/>
</dbReference>
<dbReference type="AlphaFoldDB" id="A0A9W4IP76"/>
<dbReference type="GO" id="GO:0004497">
    <property type="term" value="F:monooxygenase activity"/>
    <property type="evidence" value="ECO:0007669"/>
    <property type="project" value="InterPro"/>
</dbReference>
<dbReference type="InterPro" id="IPR001128">
    <property type="entry name" value="Cyt_P450"/>
</dbReference>
<dbReference type="Pfam" id="PF00067">
    <property type="entry name" value="p450"/>
    <property type="match status" value="1"/>
</dbReference>
<dbReference type="GO" id="GO:0005506">
    <property type="term" value="F:iron ion binding"/>
    <property type="evidence" value="ECO:0007669"/>
    <property type="project" value="InterPro"/>
</dbReference>
<dbReference type="InterPro" id="IPR036396">
    <property type="entry name" value="Cyt_P450_sf"/>
</dbReference>
<organism evidence="7 8">
    <name type="scientific">Penicillium salamii</name>
    <dbReference type="NCBI Taxonomy" id="1612424"/>
    <lineage>
        <taxon>Eukaryota</taxon>
        <taxon>Fungi</taxon>
        <taxon>Dikarya</taxon>
        <taxon>Ascomycota</taxon>
        <taxon>Pezizomycotina</taxon>
        <taxon>Eurotiomycetes</taxon>
        <taxon>Eurotiomycetidae</taxon>
        <taxon>Eurotiales</taxon>
        <taxon>Aspergillaceae</taxon>
        <taxon>Penicillium</taxon>
    </lineage>
</organism>
<gene>
    <name evidence="7" type="ORF">PSALAMII_LOCUS2228</name>
</gene>
<name>A0A9W4IP76_9EURO</name>
<keyword evidence="4" id="KW-0560">Oxidoreductase</keyword>
<evidence type="ECO:0000313" key="8">
    <source>
        <dbReference type="Proteomes" id="UP001152592"/>
    </source>
</evidence>
<dbReference type="Gene3D" id="1.10.630.10">
    <property type="entry name" value="Cytochrome P450"/>
    <property type="match status" value="1"/>
</dbReference>
<dbReference type="GO" id="GO:0016705">
    <property type="term" value="F:oxidoreductase activity, acting on paired donors, with incorporation or reduction of molecular oxygen"/>
    <property type="evidence" value="ECO:0007669"/>
    <property type="project" value="InterPro"/>
</dbReference>
<evidence type="ECO:0000313" key="7">
    <source>
        <dbReference type="EMBL" id="CAG8317398.1"/>
    </source>
</evidence>
<evidence type="ECO:0000256" key="2">
    <source>
        <dbReference type="ARBA" id="ARBA00010617"/>
    </source>
</evidence>
<comment type="caution">
    <text evidence="7">The sequence shown here is derived from an EMBL/GenBank/DDBJ whole genome shotgun (WGS) entry which is preliminary data.</text>
</comment>
<evidence type="ECO:0000256" key="5">
    <source>
        <dbReference type="ARBA" id="ARBA00023004"/>
    </source>
</evidence>
<evidence type="ECO:0000256" key="4">
    <source>
        <dbReference type="ARBA" id="ARBA00023002"/>
    </source>
</evidence>
<feature type="chain" id="PRO_5040945734" evidence="6">
    <location>
        <begin position="22"/>
        <end position="587"/>
    </location>
</feature>
<dbReference type="CDD" id="cd11041">
    <property type="entry name" value="CYP503A1-like"/>
    <property type="match status" value="1"/>
</dbReference>
<comment type="similarity">
    <text evidence="2">Belongs to the cytochrome P450 family.</text>
</comment>
<accession>A0A9W4IP76</accession>
<proteinExistence type="inferred from homology"/>
<evidence type="ECO:0000256" key="6">
    <source>
        <dbReference type="SAM" id="SignalP"/>
    </source>
</evidence>
<dbReference type="Proteomes" id="UP001152592">
    <property type="component" value="Unassembled WGS sequence"/>
</dbReference>
<keyword evidence="6" id="KW-0732">Signal</keyword>
<evidence type="ECO:0000256" key="3">
    <source>
        <dbReference type="ARBA" id="ARBA00022723"/>
    </source>
</evidence>
<feature type="signal peptide" evidence="6">
    <location>
        <begin position="1"/>
        <end position="21"/>
    </location>
</feature>
<dbReference type="PANTHER" id="PTHR46206">
    <property type="entry name" value="CYTOCHROME P450"/>
    <property type="match status" value="1"/>
</dbReference>